<sequence>MKKLLAVALVCLLSACSQGLQGTYRDEMGVSAYTFERDGSATVEVAGVSRQARYVREGEVVRILLPGDAPSLDFTLGADGSLTGPMGVRLLRIE</sequence>
<keyword evidence="1" id="KW-0732">Signal</keyword>
<dbReference type="EMBL" id="JAPCHY010000001">
    <property type="protein sequence ID" value="MCW4471277.1"/>
    <property type="molecule type" value="Genomic_DNA"/>
</dbReference>
<organism evidence="2 3">
    <name type="scientific">Xanthomonas chitinilytica</name>
    <dbReference type="NCBI Taxonomy" id="2989819"/>
    <lineage>
        <taxon>Bacteria</taxon>
        <taxon>Pseudomonadati</taxon>
        <taxon>Pseudomonadota</taxon>
        <taxon>Gammaproteobacteria</taxon>
        <taxon>Lysobacterales</taxon>
        <taxon>Lysobacteraceae</taxon>
        <taxon>Xanthomonas</taxon>
    </lineage>
</organism>
<evidence type="ECO:0000313" key="2">
    <source>
        <dbReference type="EMBL" id="MCW4471277.1"/>
    </source>
</evidence>
<name>A0ABT3JS18_9XANT</name>
<evidence type="ECO:0000313" key="3">
    <source>
        <dbReference type="Proteomes" id="UP001209922"/>
    </source>
</evidence>
<keyword evidence="3" id="KW-1185">Reference proteome</keyword>
<dbReference type="PROSITE" id="PS51257">
    <property type="entry name" value="PROKAR_LIPOPROTEIN"/>
    <property type="match status" value="1"/>
</dbReference>
<comment type="caution">
    <text evidence="2">The sequence shown here is derived from an EMBL/GenBank/DDBJ whole genome shotgun (WGS) entry which is preliminary data.</text>
</comment>
<dbReference type="RefSeq" id="WP_265126214.1">
    <property type="nucleotide sequence ID" value="NZ_JAPCHY010000001.1"/>
</dbReference>
<accession>A0ABT3JS18</accession>
<feature type="chain" id="PRO_5046742611" evidence="1">
    <location>
        <begin position="20"/>
        <end position="94"/>
    </location>
</feature>
<protein>
    <submittedName>
        <fullName evidence="2">Uncharacterized protein</fullName>
    </submittedName>
</protein>
<proteinExistence type="predicted"/>
<reference evidence="2 3" key="1">
    <citation type="submission" date="2022-10" db="EMBL/GenBank/DDBJ databases">
        <title>Xanthomonas sp. H13-6.</title>
        <authorList>
            <person name="Liu X."/>
            <person name="Deng Z."/>
            <person name="Jiang Y."/>
            <person name="Yu T."/>
            <person name="Ai J."/>
        </authorList>
    </citation>
    <scope>NUCLEOTIDE SEQUENCE [LARGE SCALE GENOMIC DNA]</scope>
    <source>
        <strain evidence="2 3">H13-6</strain>
    </source>
</reference>
<evidence type="ECO:0000256" key="1">
    <source>
        <dbReference type="SAM" id="SignalP"/>
    </source>
</evidence>
<feature type="signal peptide" evidence="1">
    <location>
        <begin position="1"/>
        <end position="19"/>
    </location>
</feature>
<gene>
    <name evidence="2" type="ORF">OK345_01985</name>
</gene>
<dbReference type="Proteomes" id="UP001209922">
    <property type="component" value="Unassembled WGS sequence"/>
</dbReference>